<dbReference type="HOGENOM" id="CLU_069356_12_4_4"/>
<dbReference type="InterPro" id="IPR009057">
    <property type="entry name" value="Homeodomain-like_sf"/>
</dbReference>
<evidence type="ECO:0000256" key="6">
    <source>
        <dbReference type="SAM" id="MobiDB-lite"/>
    </source>
</evidence>
<name>W0SH05_9PROT</name>
<evidence type="ECO:0000256" key="3">
    <source>
        <dbReference type="ARBA" id="ARBA00023125"/>
    </source>
</evidence>
<dbReference type="InterPro" id="IPR050109">
    <property type="entry name" value="HTH-type_TetR-like_transc_reg"/>
</dbReference>
<dbReference type="GO" id="GO:0000976">
    <property type="term" value="F:transcription cis-regulatory region binding"/>
    <property type="evidence" value="ECO:0007669"/>
    <property type="project" value="TreeGrafter"/>
</dbReference>
<protein>
    <submittedName>
        <fullName evidence="8">TetR family transcriptional regulator</fullName>
    </submittedName>
</protein>
<dbReference type="Gene3D" id="1.10.10.60">
    <property type="entry name" value="Homeodomain-like"/>
    <property type="match status" value="1"/>
</dbReference>
<keyword evidence="2" id="KW-0805">Transcription regulation</keyword>
<dbReference type="InterPro" id="IPR041490">
    <property type="entry name" value="KstR2_TetR_C"/>
</dbReference>
<reference evidence="8 9" key="1">
    <citation type="journal article" date="2014" name="Syst. Appl. Microbiol.">
        <title>Complete genomes of freshwater sulfur oxidizers Sulfuricella denitrificans skB26 and Sulfuritalea hydrogenivorans sk43H: genetic insights into the sulfur oxidation pathway of betaproteobacteria.</title>
        <authorList>
            <person name="Watanabe T."/>
            <person name="Kojima H."/>
            <person name="Fukui M."/>
        </authorList>
    </citation>
    <scope>NUCLEOTIDE SEQUENCE [LARGE SCALE GENOMIC DNA]</scope>
    <source>
        <strain evidence="8">DSM22779</strain>
    </source>
</reference>
<dbReference type="PRINTS" id="PR00455">
    <property type="entry name" value="HTHTETR"/>
</dbReference>
<keyword evidence="3 5" id="KW-0238">DNA-binding</keyword>
<gene>
    <name evidence="8" type="ORF">SUTH_01178</name>
</gene>
<dbReference type="Proteomes" id="UP000031637">
    <property type="component" value="Chromosome"/>
</dbReference>
<dbReference type="KEGG" id="shd:SUTH_01178"/>
<feature type="domain" description="HTH tetR-type" evidence="7">
    <location>
        <begin position="25"/>
        <end position="85"/>
    </location>
</feature>
<dbReference type="SUPFAM" id="SSF46689">
    <property type="entry name" value="Homeodomain-like"/>
    <property type="match status" value="1"/>
</dbReference>
<evidence type="ECO:0000313" key="9">
    <source>
        <dbReference type="Proteomes" id="UP000031637"/>
    </source>
</evidence>
<sequence length="233" mass="26126">MPAIRNAVKAAPLAAGRPAETQACIDKRERILAVAEDLFYRHGFAGTTVDMICAELGVTKPYVYYYFQDKHEIVETIAWRASVACLSTMKFPADDERPAHVKLAEGLQRWVAACVEHFRGSTLAFRVTASLRPEFRAELRTLANDFYADLGALMEEGRRQGTLSFEDTSVTVMSMGGVVGFMYTWYRPDGRLPPDDLVKRLTATLFKMIGLRPSSVSPKPRTPARNHPPRTRK</sequence>
<dbReference type="AlphaFoldDB" id="W0SH05"/>
<evidence type="ECO:0000259" key="7">
    <source>
        <dbReference type="PROSITE" id="PS50977"/>
    </source>
</evidence>
<dbReference type="InterPro" id="IPR036271">
    <property type="entry name" value="Tet_transcr_reg_TetR-rel_C_sf"/>
</dbReference>
<dbReference type="InterPro" id="IPR001647">
    <property type="entry name" value="HTH_TetR"/>
</dbReference>
<dbReference type="SUPFAM" id="SSF48498">
    <property type="entry name" value="Tetracyclin repressor-like, C-terminal domain"/>
    <property type="match status" value="1"/>
</dbReference>
<dbReference type="Pfam" id="PF00440">
    <property type="entry name" value="TetR_N"/>
    <property type="match status" value="1"/>
</dbReference>
<feature type="region of interest" description="Disordered" evidence="6">
    <location>
        <begin position="212"/>
        <end position="233"/>
    </location>
</feature>
<feature type="compositionally biased region" description="Basic residues" evidence="6">
    <location>
        <begin position="222"/>
        <end position="233"/>
    </location>
</feature>
<dbReference type="PANTHER" id="PTHR30055:SF175">
    <property type="entry name" value="HTH-TYPE TRANSCRIPTIONAL REPRESSOR KSTR2"/>
    <property type="match status" value="1"/>
</dbReference>
<accession>W0SH05</accession>
<organism evidence="8 9">
    <name type="scientific">Sulfuritalea hydrogenivorans sk43H</name>
    <dbReference type="NCBI Taxonomy" id="1223802"/>
    <lineage>
        <taxon>Bacteria</taxon>
        <taxon>Pseudomonadati</taxon>
        <taxon>Pseudomonadota</taxon>
        <taxon>Betaproteobacteria</taxon>
        <taxon>Nitrosomonadales</taxon>
        <taxon>Sterolibacteriaceae</taxon>
        <taxon>Sulfuritalea</taxon>
    </lineage>
</organism>
<keyword evidence="1" id="KW-0678">Repressor</keyword>
<dbReference type="PANTHER" id="PTHR30055">
    <property type="entry name" value="HTH-TYPE TRANSCRIPTIONAL REGULATOR RUTR"/>
    <property type="match status" value="1"/>
</dbReference>
<evidence type="ECO:0000256" key="2">
    <source>
        <dbReference type="ARBA" id="ARBA00023015"/>
    </source>
</evidence>
<evidence type="ECO:0000256" key="5">
    <source>
        <dbReference type="PROSITE-ProRule" id="PRU00335"/>
    </source>
</evidence>
<dbReference type="Pfam" id="PF17932">
    <property type="entry name" value="TetR_C_24"/>
    <property type="match status" value="1"/>
</dbReference>
<dbReference type="STRING" id="1223802.SUTH_01178"/>
<evidence type="ECO:0000256" key="4">
    <source>
        <dbReference type="ARBA" id="ARBA00023163"/>
    </source>
</evidence>
<dbReference type="PROSITE" id="PS01081">
    <property type="entry name" value="HTH_TETR_1"/>
    <property type="match status" value="1"/>
</dbReference>
<feature type="DNA-binding region" description="H-T-H motif" evidence="5">
    <location>
        <begin position="48"/>
        <end position="67"/>
    </location>
</feature>
<dbReference type="InterPro" id="IPR023772">
    <property type="entry name" value="DNA-bd_HTH_TetR-type_CS"/>
</dbReference>
<dbReference type="GO" id="GO:0003700">
    <property type="term" value="F:DNA-binding transcription factor activity"/>
    <property type="evidence" value="ECO:0007669"/>
    <property type="project" value="TreeGrafter"/>
</dbReference>
<keyword evidence="9" id="KW-1185">Reference proteome</keyword>
<evidence type="ECO:0000256" key="1">
    <source>
        <dbReference type="ARBA" id="ARBA00022491"/>
    </source>
</evidence>
<proteinExistence type="predicted"/>
<dbReference type="EMBL" id="AP012547">
    <property type="protein sequence ID" value="BAO28978.1"/>
    <property type="molecule type" value="Genomic_DNA"/>
</dbReference>
<evidence type="ECO:0000313" key="8">
    <source>
        <dbReference type="EMBL" id="BAO28978.1"/>
    </source>
</evidence>
<dbReference type="PROSITE" id="PS50977">
    <property type="entry name" value="HTH_TETR_2"/>
    <property type="match status" value="1"/>
</dbReference>
<dbReference type="Gene3D" id="1.10.357.10">
    <property type="entry name" value="Tetracycline Repressor, domain 2"/>
    <property type="match status" value="1"/>
</dbReference>
<keyword evidence="4" id="KW-0804">Transcription</keyword>